<evidence type="ECO:0000313" key="4">
    <source>
        <dbReference type="Proteomes" id="UP001232973"/>
    </source>
</evidence>
<keyword evidence="3" id="KW-0436">Ligase</keyword>
<dbReference type="PANTHER" id="PTHR43767">
    <property type="entry name" value="LONG-CHAIN-FATTY-ACID--COA LIGASE"/>
    <property type="match status" value="1"/>
</dbReference>
<accession>A0ABT9XGQ3</accession>
<dbReference type="GO" id="GO:0016874">
    <property type="term" value="F:ligase activity"/>
    <property type="evidence" value="ECO:0007669"/>
    <property type="project" value="UniProtKB-KW"/>
</dbReference>
<proteinExistence type="predicted"/>
<dbReference type="Gene3D" id="3.40.50.12780">
    <property type="entry name" value="N-terminal domain of ligase-like"/>
    <property type="match status" value="1"/>
</dbReference>
<keyword evidence="4" id="KW-1185">Reference proteome</keyword>
<sequence>MAYLDAPVDADVQASDVAQILYTSGTESKPKGVMLTHENLIAEYVSCIVDGQMAASDIAVHALPLYHSAQLNCFLGPSVYLGATGIVLEQAAPQAILEAIETHRATQLFCPPTVWIALLRHPDFDTRDLSSLRKCYYGAAIMPMEVLKELMRRLPQAQFWNFYGQTEVAPLATVLQPEDQLRKLGSAGLPALHVETKIVDDEGREAAPGEIGEIVHRTAHAMLGYLDDPERTEAAYQDGWFHSGDLGVMDEEGYITVIDRKKDMIKTGGVNVSSREVEEAIYLYPAVSEVAVIGVPDSYWIEAVTAIVVPKPGASLQPEALLQHCREHLAKFKVPKHFVITESLPRNPSGKILKRDLREQYQHLA</sequence>
<dbReference type="InterPro" id="IPR025110">
    <property type="entry name" value="AMP-bd_C"/>
</dbReference>
<dbReference type="InterPro" id="IPR020845">
    <property type="entry name" value="AMP-binding_CS"/>
</dbReference>
<evidence type="ECO:0000313" key="3">
    <source>
        <dbReference type="EMBL" id="MDQ0189486.1"/>
    </source>
</evidence>
<dbReference type="EMBL" id="JAUSTP010000008">
    <property type="protein sequence ID" value="MDQ0189486.1"/>
    <property type="molecule type" value="Genomic_DNA"/>
</dbReference>
<dbReference type="Pfam" id="PF00501">
    <property type="entry name" value="AMP-binding"/>
    <property type="match status" value="1"/>
</dbReference>
<dbReference type="InterPro" id="IPR042099">
    <property type="entry name" value="ANL_N_sf"/>
</dbReference>
<organism evidence="3 4">
    <name type="scientific">Alicyclobacillus cycloheptanicus</name>
    <dbReference type="NCBI Taxonomy" id="1457"/>
    <lineage>
        <taxon>Bacteria</taxon>
        <taxon>Bacillati</taxon>
        <taxon>Bacillota</taxon>
        <taxon>Bacilli</taxon>
        <taxon>Bacillales</taxon>
        <taxon>Alicyclobacillaceae</taxon>
        <taxon>Alicyclobacillus</taxon>
    </lineage>
</organism>
<dbReference type="PROSITE" id="PS00455">
    <property type="entry name" value="AMP_BINDING"/>
    <property type="match status" value="1"/>
</dbReference>
<dbReference type="InterPro" id="IPR045851">
    <property type="entry name" value="AMP-bd_C_sf"/>
</dbReference>
<dbReference type="Pfam" id="PF13193">
    <property type="entry name" value="AMP-binding_C"/>
    <property type="match status" value="1"/>
</dbReference>
<dbReference type="SUPFAM" id="SSF56801">
    <property type="entry name" value="Acetyl-CoA synthetase-like"/>
    <property type="match status" value="1"/>
</dbReference>
<dbReference type="InterPro" id="IPR050237">
    <property type="entry name" value="ATP-dep_AMP-bd_enzyme"/>
</dbReference>
<feature type="domain" description="AMP-binding enzyme C-terminal" evidence="2">
    <location>
        <begin position="276"/>
        <end position="351"/>
    </location>
</feature>
<comment type="caution">
    <text evidence="3">The sequence shown here is derived from an EMBL/GenBank/DDBJ whole genome shotgun (WGS) entry which is preliminary data.</text>
</comment>
<evidence type="ECO:0000259" key="1">
    <source>
        <dbReference type="Pfam" id="PF00501"/>
    </source>
</evidence>
<reference evidence="3 4" key="1">
    <citation type="submission" date="2023-07" db="EMBL/GenBank/DDBJ databases">
        <title>Genomic Encyclopedia of Type Strains, Phase IV (KMG-IV): sequencing the most valuable type-strain genomes for metagenomic binning, comparative biology and taxonomic classification.</title>
        <authorList>
            <person name="Goeker M."/>
        </authorList>
    </citation>
    <scope>NUCLEOTIDE SEQUENCE [LARGE SCALE GENOMIC DNA]</scope>
    <source>
        <strain evidence="3 4">DSM 4006</strain>
    </source>
</reference>
<dbReference type="Gene3D" id="3.30.300.30">
    <property type="match status" value="1"/>
</dbReference>
<evidence type="ECO:0000259" key="2">
    <source>
        <dbReference type="Pfam" id="PF13193"/>
    </source>
</evidence>
<gene>
    <name evidence="3" type="ORF">J2S03_001318</name>
</gene>
<dbReference type="PANTHER" id="PTHR43767:SF10">
    <property type="entry name" value="SURFACTIN SYNTHASE SUBUNIT 1"/>
    <property type="match status" value="1"/>
</dbReference>
<dbReference type="Proteomes" id="UP001232973">
    <property type="component" value="Unassembled WGS sequence"/>
</dbReference>
<name>A0ABT9XGQ3_9BACL</name>
<protein>
    <submittedName>
        <fullName evidence="3">Acyl-CoA synthetase (AMP-forming)/AMP-acid ligase II</fullName>
    </submittedName>
</protein>
<dbReference type="InterPro" id="IPR000873">
    <property type="entry name" value="AMP-dep_synth/lig_dom"/>
</dbReference>
<feature type="domain" description="AMP-dependent synthetase/ligase" evidence="1">
    <location>
        <begin position="9"/>
        <end position="226"/>
    </location>
</feature>